<protein>
    <recommendedName>
        <fullName evidence="5">Hypoxia up-regulated protein 1</fullName>
    </recommendedName>
</protein>
<reference evidence="7 8" key="1">
    <citation type="journal article" date="2017" name="Gigascience">
        <title>Draft genome of the honey bee ectoparasitic mite, Tropilaelaps mercedesae, is shaped by the parasitic life history.</title>
        <authorList>
            <person name="Dong X."/>
            <person name="Armstrong S.D."/>
            <person name="Xia D."/>
            <person name="Makepeace B.L."/>
            <person name="Darby A.C."/>
            <person name="Kadowaki T."/>
        </authorList>
    </citation>
    <scope>NUCLEOTIDE SEQUENCE [LARGE SCALE GENOMIC DNA]</scope>
    <source>
        <strain evidence="7">Wuxi-XJTLU</strain>
    </source>
</reference>
<evidence type="ECO:0000313" key="8">
    <source>
        <dbReference type="Proteomes" id="UP000192247"/>
    </source>
</evidence>
<dbReference type="InParanoid" id="A0A1V9X208"/>
<dbReference type="OrthoDB" id="6515852at2759"/>
<evidence type="ECO:0000256" key="2">
    <source>
        <dbReference type="ARBA" id="ARBA00022741"/>
    </source>
</evidence>
<name>A0A1V9X208_9ACAR</name>
<dbReference type="EMBL" id="MNPL01028839">
    <property type="protein sequence ID" value="OQR67433.1"/>
    <property type="molecule type" value="Genomic_DNA"/>
</dbReference>
<dbReference type="GO" id="GO:0140662">
    <property type="term" value="F:ATP-dependent protein folding chaperone"/>
    <property type="evidence" value="ECO:0007669"/>
    <property type="project" value="InterPro"/>
</dbReference>
<dbReference type="AlphaFoldDB" id="A0A1V9X208"/>
<feature type="signal peptide" evidence="6">
    <location>
        <begin position="1"/>
        <end position="22"/>
    </location>
</feature>
<evidence type="ECO:0000256" key="1">
    <source>
        <dbReference type="ARBA" id="ARBA00007381"/>
    </source>
</evidence>
<evidence type="ECO:0000256" key="5">
    <source>
        <dbReference type="ARBA" id="ARBA00040503"/>
    </source>
</evidence>
<dbReference type="Pfam" id="PF00012">
    <property type="entry name" value="HSP70"/>
    <property type="match status" value="1"/>
</dbReference>
<comment type="caution">
    <text evidence="7">The sequence shown here is derived from an EMBL/GenBank/DDBJ whole genome shotgun (WGS) entry which is preliminary data.</text>
</comment>
<dbReference type="GO" id="GO:0030968">
    <property type="term" value="P:endoplasmic reticulum unfolded protein response"/>
    <property type="evidence" value="ECO:0007669"/>
    <property type="project" value="TreeGrafter"/>
</dbReference>
<keyword evidence="6" id="KW-0732">Signal</keyword>
<evidence type="ECO:0000256" key="6">
    <source>
        <dbReference type="SAM" id="SignalP"/>
    </source>
</evidence>
<dbReference type="Gene3D" id="3.30.420.40">
    <property type="match status" value="1"/>
</dbReference>
<keyword evidence="2" id="KW-0547">Nucleotide-binding</keyword>
<comment type="similarity">
    <text evidence="1">Belongs to the heat shock protein 70 family.</text>
</comment>
<dbReference type="GO" id="GO:0005524">
    <property type="term" value="F:ATP binding"/>
    <property type="evidence" value="ECO:0007669"/>
    <property type="project" value="UniProtKB-KW"/>
</dbReference>
<accession>A0A1V9X208</accession>
<dbReference type="GO" id="GO:0034663">
    <property type="term" value="C:endoplasmic reticulum chaperone complex"/>
    <property type="evidence" value="ECO:0007669"/>
    <property type="project" value="TreeGrafter"/>
</dbReference>
<sequence length="97" mass="10523">MGHKRCLVGLLLALQGFGGVLSLAVMSVDLGSEWMKIAVVSPGMPMEICLNRDSQRKTPVVVAFRDGERQFGDLALTTQTKFPAKAFSNFLDLLGKP</sequence>
<dbReference type="PANTHER" id="PTHR45639">
    <property type="entry name" value="HSC70CB, ISOFORM G-RELATED"/>
    <property type="match status" value="1"/>
</dbReference>
<keyword evidence="3" id="KW-0067">ATP-binding</keyword>
<dbReference type="Proteomes" id="UP000192247">
    <property type="component" value="Unassembled WGS sequence"/>
</dbReference>
<keyword evidence="8" id="KW-1185">Reference proteome</keyword>
<evidence type="ECO:0000256" key="3">
    <source>
        <dbReference type="ARBA" id="ARBA00022840"/>
    </source>
</evidence>
<dbReference type="SUPFAM" id="SSF53067">
    <property type="entry name" value="Actin-like ATPase domain"/>
    <property type="match status" value="1"/>
</dbReference>
<evidence type="ECO:0000313" key="7">
    <source>
        <dbReference type="EMBL" id="OQR67433.1"/>
    </source>
</evidence>
<proteinExistence type="inferred from homology"/>
<organism evidence="7 8">
    <name type="scientific">Tropilaelaps mercedesae</name>
    <dbReference type="NCBI Taxonomy" id="418985"/>
    <lineage>
        <taxon>Eukaryota</taxon>
        <taxon>Metazoa</taxon>
        <taxon>Ecdysozoa</taxon>
        <taxon>Arthropoda</taxon>
        <taxon>Chelicerata</taxon>
        <taxon>Arachnida</taxon>
        <taxon>Acari</taxon>
        <taxon>Parasitiformes</taxon>
        <taxon>Mesostigmata</taxon>
        <taxon>Gamasina</taxon>
        <taxon>Dermanyssoidea</taxon>
        <taxon>Laelapidae</taxon>
        <taxon>Tropilaelaps</taxon>
    </lineage>
</organism>
<dbReference type="PANTHER" id="PTHR45639:SF3">
    <property type="entry name" value="HYPOXIA UP-REGULATED PROTEIN 1"/>
    <property type="match status" value="1"/>
</dbReference>
<dbReference type="InterPro" id="IPR013126">
    <property type="entry name" value="Hsp_70_fam"/>
</dbReference>
<feature type="non-terminal residue" evidence="7">
    <location>
        <position position="97"/>
    </location>
</feature>
<keyword evidence="4" id="KW-0143">Chaperone</keyword>
<gene>
    <name evidence="7" type="ORF">BIW11_04761</name>
</gene>
<evidence type="ECO:0000256" key="4">
    <source>
        <dbReference type="ARBA" id="ARBA00023186"/>
    </source>
</evidence>
<dbReference type="InterPro" id="IPR043129">
    <property type="entry name" value="ATPase_NBD"/>
</dbReference>
<feature type="chain" id="PRO_5012190234" description="Hypoxia up-regulated protein 1" evidence="6">
    <location>
        <begin position="23"/>
        <end position="97"/>
    </location>
</feature>
<dbReference type="STRING" id="418985.A0A1V9X208"/>